<name>A0ABP8N647_9BACT</name>
<comment type="caution">
    <text evidence="2">The sequence shown here is derived from an EMBL/GenBank/DDBJ whole genome shotgun (WGS) entry which is preliminary data.</text>
</comment>
<feature type="signal peptide" evidence="1">
    <location>
        <begin position="1"/>
        <end position="20"/>
    </location>
</feature>
<dbReference type="Proteomes" id="UP001500067">
    <property type="component" value="Unassembled WGS sequence"/>
</dbReference>
<sequence length="347" mass="38402">MKKLLSGVCVVTLLSGSLRAQDIHFTQYFTSPLTLNPAMTGLVADDLRFSGNYRSQWGSVSPNPYTTASLSFDIAALKGKLPEGDALGIGILGFYDKSGSGGLTNTTVGGSLAYHKAFGRDRLQHLSIGLQANLVQKNLNFARLTFEDMYNNGNGTLAYPTNEKFNNTDLTYPDINLGAMYSGQVADHVTFYLGYSQYHLTKPVETFLNEDQNKIHARHTAYVGGSFDMNPNTVLYASGIFQQQGGSTEVAVGAAVGFVLNPEHDEEYQKNTIFYLGGWYRYQDAVSPYVGIEWSKMRIGISYDVNISSFTPATRSAGAYEISLIYFGRINKRERNPNYNWSCPKLY</sequence>
<evidence type="ECO:0000313" key="2">
    <source>
        <dbReference type="EMBL" id="GAA4461971.1"/>
    </source>
</evidence>
<accession>A0ABP8N647</accession>
<keyword evidence="1" id="KW-0732">Signal</keyword>
<protein>
    <recommendedName>
        <fullName evidence="4">Type IX secretion system membrane protein PorP/SprF</fullName>
    </recommendedName>
</protein>
<organism evidence="2 3">
    <name type="scientific">Nemorincola caseinilytica</name>
    <dbReference type="NCBI Taxonomy" id="2054315"/>
    <lineage>
        <taxon>Bacteria</taxon>
        <taxon>Pseudomonadati</taxon>
        <taxon>Bacteroidota</taxon>
        <taxon>Chitinophagia</taxon>
        <taxon>Chitinophagales</taxon>
        <taxon>Chitinophagaceae</taxon>
        <taxon>Nemorincola</taxon>
    </lineage>
</organism>
<reference evidence="3" key="1">
    <citation type="journal article" date="2019" name="Int. J. Syst. Evol. Microbiol.">
        <title>The Global Catalogue of Microorganisms (GCM) 10K type strain sequencing project: providing services to taxonomists for standard genome sequencing and annotation.</title>
        <authorList>
            <consortium name="The Broad Institute Genomics Platform"/>
            <consortium name="The Broad Institute Genome Sequencing Center for Infectious Disease"/>
            <person name="Wu L."/>
            <person name="Ma J."/>
        </authorList>
    </citation>
    <scope>NUCLEOTIDE SEQUENCE [LARGE SCALE GENOMIC DNA]</scope>
    <source>
        <strain evidence="3">JCM 32105</strain>
    </source>
</reference>
<dbReference type="NCBIfam" id="TIGR03519">
    <property type="entry name" value="T9SS_PorP_fam"/>
    <property type="match status" value="1"/>
</dbReference>
<evidence type="ECO:0008006" key="4">
    <source>
        <dbReference type="Google" id="ProtNLM"/>
    </source>
</evidence>
<proteinExistence type="predicted"/>
<dbReference type="Pfam" id="PF11751">
    <property type="entry name" value="PorP_SprF"/>
    <property type="match status" value="1"/>
</dbReference>
<keyword evidence="3" id="KW-1185">Reference proteome</keyword>
<evidence type="ECO:0000313" key="3">
    <source>
        <dbReference type="Proteomes" id="UP001500067"/>
    </source>
</evidence>
<feature type="chain" id="PRO_5046848150" description="Type IX secretion system membrane protein PorP/SprF" evidence="1">
    <location>
        <begin position="21"/>
        <end position="347"/>
    </location>
</feature>
<dbReference type="EMBL" id="BAABFA010000006">
    <property type="protein sequence ID" value="GAA4461971.1"/>
    <property type="molecule type" value="Genomic_DNA"/>
</dbReference>
<dbReference type="InterPro" id="IPR019861">
    <property type="entry name" value="PorP/SprF_Bacteroidetes"/>
</dbReference>
<gene>
    <name evidence="2" type="ORF">GCM10023093_07650</name>
</gene>
<evidence type="ECO:0000256" key="1">
    <source>
        <dbReference type="SAM" id="SignalP"/>
    </source>
</evidence>
<dbReference type="RefSeq" id="WP_345078794.1">
    <property type="nucleotide sequence ID" value="NZ_BAABFA010000006.1"/>
</dbReference>